<sequence length="262" mass="28205">MSRKPIFAANWKMNKGALETEDFIKSFLSKTQGLNLPADIVIAPSFVSLPKLADLLHNSNPGKNAHAIQIAAQNCSEFDSGAYTGEVSVLMLREFFVHYVILGHSERRSIFGETDAAINAKIKKAREANLKPIFCIGETLAEREAGKLESVLRTQVTEGLKDISEKDLSDIVIAYEPVWAIGTGVTASSEQAQDAHAFVRSVIADLYGSEPAAKIRIQYGGSVKPGNAAELMACPDIDGALIGGAALDPQSFLEIIKNGTEE</sequence>
<dbReference type="InterPro" id="IPR013785">
    <property type="entry name" value="Aldolase_TIM"/>
</dbReference>
<evidence type="ECO:0000256" key="1">
    <source>
        <dbReference type="ARBA" id="ARBA00007422"/>
    </source>
</evidence>
<dbReference type="InterPro" id="IPR000652">
    <property type="entry name" value="Triosephosphate_isomerase"/>
</dbReference>
<dbReference type="PROSITE" id="PS00171">
    <property type="entry name" value="TIM_1"/>
    <property type="match status" value="1"/>
</dbReference>
<feature type="binding site" evidence="6">
    <location>
        <position position="182"/>
    </location>
    <ligand>
        <name>substrate</name>
    </ligand>
</feature>
<comment type="pathway">
    <text evidence="6 7">Carbohydrate degradation; glycolysis; D-glyceraldehyde 3-phosphate from glycerone phosphate: step 1/1.</text>
</comment>
<keyword evidence="5 6" id="KW-0413">Isomerase</keyword>
<dbReference type="HAMAP" id="MF_00147_B">
    <property type="entry name" value="TIM_B"/>
    <property type="match status" value="1"/>
</dbReference>
<evidence type="ECO:0000256" key="2">
    <source>
        <dbReference type="ARBA" id="ARBA00022432"/>
    </source>
</evidence>
<name>A0ABW5D970_9BACT</name>
<dbReference type="EMBL" id="JBHUIT010000031">
    <property type="protein sequence ID" value="MFD2257617.1"/>
    <property type="molecule type" value="Genomic_DNA"/>
</dbReference>
<evidence type="ECO:0000256" key="7">
    <source>
        <dbReference type="RuleBase" id="RU363013"/>
    </source>
</evidence>
<dbReference type="InterPro" id="IPR022896">
    <property type="entry name" value="TrioseP_Isoase_bac/euk"/>
</dbReference>
<evidence type="ECO:0000313" key="8">
    <source>
        <dbReference type="EMBL" id="MFD2257617.1"/>
    </source>
</evidence>
<dbReference type="PROSITE" id="PS51440">
    <property type="entry name" value="TIM_2"/>
    <property type="match status" value="1"/>
</dbReference>
<comment type="catalytic activity">
    <reaction evidence="6 7">
        <text>D-glyceraldehyde 3-phosphate = dihydroxyacetone phosphate</text>
        <dbReference type="Rhea" id="RHEA:18585"/>
        <dbReference type="ChEBI" id="CHEBI:57642"/>
        <dbReference type="ChEBI" id="CHEBI:59776"/>
        <dbReference type="EC" id="5.3.1.1"/>
    </reaction>
</comment>
<evidence type="ECO:0000256" key="4">
    <source>
        <dbReference type="ARBA" id="ARBA00023152"/>
    </source>
</evidence>
<proteinExistence type="inferred from homology"/>
<dbReference type="GO" id="GO:0004807">
    <property type="term" value="F:triose-phosphate isomerase activity"/>
    <property type="evidence" value="ECO:0007669"/>
    <property type="project" value="UniProtKB-EC"/>
</dbReference>
<reference evidence="9" key="1">
    <citation type="journal article" date="2019" name="Int. J. Syst. Evol. Microbiol.">
        <title>The Global Catalogue of Microorganisms (GCM) 10K type strain sequencing project: providing services to taxonomists for standard genome sequencing and annotation.</title>
        <authorList>
            <consortium name="The Broad Institute Genomics Platform"/>
            <consortium name="The Broad Institute Genome Sequencing Center for Infectious Disease"/>
            <person name="Wu L."/>
            <person name="Ma J."/>
        </authorList>
    </citation>
    <scope>NUCLEOTIDE SEQUENCE [LARGE SCALE GENOMIC DNA]</scope>
    <source>
        <strain evidence="9">CGMCC 4.7106</strain>
    </source>
</reference>
<keyword evidence="4 6" id="KW-0324">Glycolysis</keyword>
<dbReference type="NCBIfam" id="TIGR00419">
    <property type="entry name" value="tim"/>
    <property type="match status" value="1"/>
</dbReference>
<feature type="binding site" evidence="6">
    <location>
        <begin position="243"/>
        <end position="244"/>
    </location>
    <ligand>
        <name>substrate</name>
    </ligand>
</feature>
<feature type="binding site" evidence="6">
    <location>
        <begin position="10"/>
        <end position="12"/>
    </location>
    <ligand>
        <name>substrate</name>
    </ligand>
</feature>
<dbReference type="EC" id="5.3.1.1" evidence="6 7"/>
<dbReference type="Gene3D" id="3.20.20.70">
    <property type="entry name" value="Aldolase class I"/>
    <property type="match status" value="1"/>
</dbReference>
<comment type="subcellular location">
    <subcellularLocation>
        <location evidence="6 7">Cytoplasm</location>
    </subcellularLocation>
</comment>
<dbReference type="PANTHER" id="PTHR21139">
    <property type="entry name" value="TRIOSEPHOSPHATE ISOMERASE"/>
    <property type="match status" value="1"/>
</dbReference>
<dbReference type="SUPFAM" id="SSF51351">
    <property type="entry name" value="Triosephosphate isomerase (TIM)"/>
    <property type="match status" value="1"/>
</dbReference>
<dbReference type="Proteomes" id="UP001597375">
    <property type="component" value="Unassembled WGS sequence"/>
</dbReference>
<feature type="active site" description="Electrophile" evidence="6">
    <location>
        <position position="104"/>
    </location>
</feature>
<dbReference type="PANTHER" id="PTHR21139:SF42">
    <property type="entry name" value="TRIOSEPHOSPHATE ISOMERASE"/>
    <property type="match status" value="1"/>
</dbReference>
<dbReference type="CDD" id="cd00311">
    <property type="entry name" value="TIM"/>
    <property type="match status" value="1"/>
</dbReference>
<accession>A0ABW5D970</accession>
<gene>
    <name evidence="6 8" type="primary">tpiA</name>
    <name evidence="8" type="ORF">ACFSSA_13120</name>
</gene>
<keyword evidence="9" id="KW-1185">Reference proteome</keyword>
<protein>
    <recommendedName>
        <fullName evidence="6 7">Triosephosphate isomerase</fullName>
        <shortName evidence="6">TIM</shortName>
        <shortName evidence="6">TPI</shortName>
        <ecNumber evidence="6 7">5.3.1.1</ecNumber>
    </recommendedName>
    <alternativeName>
        <fullName evidence="6">Triose-phosphate isomerase</fullName>
    </alternativeName>
</protein>
<keyword evidence="3 6" id="KW-0963">Cytoplasm</keyword>
<comment type="subunit">
    <text evidence="6 7">Homodimer.</text>
</comment>
<evidence type="ECO:0000256" key="6">
    <source>
        <dbReference type="HAMAP-Rule" id="MF_00147"/>
    </source>
</evidence>
<comment type="pathway">
    <text evidence="6 7">Carbohydrate biosynthesis; gluconeogenesis.</text>
</comment>
<evidence type="ECO:0000256" key="3">
    <source>
        <dbReference type="ARBA" id="ARBA00022490"/>
    </source>
</evidence>
<feature type="active site" description="Proton acceptor" evidence="6">
    <location>
        <position position="176"/>
    </location>
</feature>
<evidence type="ECO:0000256" key="5">
    <source>
        <dbReference type="ARBA" id="ARBA00023235"/>
    </source>
</evidence>
<comment type="function">
    <text evidence="6">Involved in the gluconeogenesis. Catalyzes stereospecifically the conversion of dihydroxyacetone phosphate (DHAP) to D-glyceraldehyde-3-phosphate (G3P).</text>
</comment>
<comment type="caution">
    <text evidence="8">The sequence shown here is derived from an EMBL/GenBank/DDBJ whole genome shotgun (WGS) entry which is preliminary data.</text>
</comment>
<dbReference type="InterPro" id="IPR020861">
    <property type="entry name" value="Triosephosphate_isomerase_AS"/>
</dbReference>
<feature type="binding site" evidence="6">
    <location>
        <position position="222"/>
    </location>
    <ligand>
        <name>substrate</name>
    </ligand>
</feature>
<comment type="similarity">
    <text evidence="1 6 7">Belongs to the triosephosphate isomerase family.</text>
</comment>
<dbReference type="RefSeq" id="WP_386820937.1">
    <property type="nucleotide sequence ID" value="NZ_JBHUIT010000031.1"/>
</dbReference>
<dbReference type="InterPro" id="IPR035990">
    <property type="entry name" value="TIM_sf"/>
</dbReference>
<organism evidence="8 9">
    <name type="scientific">Luteolibacter algae</name>
    <dbReference type="NCBI Taxonomy" id="454151"/>
    <lineage>
        <taxon>Bacteria</taxon>
        <taxon>Pseudomonadati</taxon>
        <taxon>Verrucomicrobiota</taxon>
        <taxon>Verrucomicrobiia</taxon>
        <taxon>Verrucomicrobiales</taxon>
        <taxon>Verrucomicrobiaceae</taxon>
        <taxon>Luteolibacter</taxon>
    </lineage>
</organism>
<dbReference type="Pfam" id="PF00121">
    <property type="entry name" value="TIM"/>
    <property type="match status" value="1"/>
</dbReference>
<evidence type="ECO:0000313" key="9">
    <source>
        <dbReference type="Proteomes" id="UP001597375"/>
    </source>
</evidence>
<keyword evidence="2 6" id="KW-0312">Gluconeogenesis</keyword>